<accession>A0A2W5Z8I6</accession>
<comment type="caution">
    <text evidence="2">The sequence shown here is derived from an EMBL/GenBank/DDBJ whole genome shotgun (WGS) entry which is preliminary data.</text>
</comment>
<gene>
    <name evidence="2" type="ORF">DLM65_11270</name>
</gene>
<reference evidence="2 3" key="1">
    <citation type="journal article" date="2017" name="Nature">
        <title>Atmospheric trace gases support primary production in Antarctic desert surface soil.</title>
        <authorList>
            <person name="Ji M."/>
            <person name="Greening C."/>
            <person name="Vanwonterghem I."/>
            <person name="Carere C.R."/>
            <person name="Bay S.K."/>
            <person name="Steen J.A."/>
            <person name="Montgomery K."/>
            <person name="Lines T."/>
            <person name="Beardall J."/>
            <person name="van Dorst J."/>
            <person name="Snape I."/>
            <person name="Stott M.B."/>
            <person name="Hugenholtz P."/>
            <person name="Ferrari B.C."/>
        </authorList>
    </citation>
    <scope>NUCLEOTIDE SEQUENCE [LARGE SCALE GENOMIC DNA]</scope>
    <source>
        <strain evidence="2">RRmetagenome_bin12</strain>
    </source>
</reference>
<dbReference type="Proteomes" id="UP000248724">
    <property type="component" value="Unassembled WGS sequence"/>
</dbReference>
<dbReference type="Gene3D" id="3.20.20.30">
    <property type="entry name" value="Luciferase-like domain"/>
    <property type="match status" value="1"/>
</dbReference>
<dbReference type="Pfam" id="PF00296">
    <property type="entry name" value="Bac_luciferase"/>
    <property type="match status" value="1"/>
</dbReference>
<evidence type="ECO:0000313" key="3">
    <source>
        <dbReference type="Proteomes" id="UP000248724"/>
    </source>
</evidence>
<feature type="non-terminal residue" evidence="2">
    <location>
        <position position="1"/>
    </location>
</feature>
<dbReference type="EMBL" id="QHBU01000218">
    <property type="protein sequence ID" value="PZR79195.1"/>
    <property type="molecule type" value="Genomic_DNA"/>
</dbReference>
<dbReference type="PANTHER" id="PTHR30137:SF6">
    <property type="entry name" value="LUCIFERASE-LIKE MONOOXYGENASE"/>
    <property type="match status" value="1"/>
</dbReference>
<dbReference type="GO" id="GO:0005829">
    <property type="term" value="C:cytosol"/>
    <property type="evidence" value="ECO:0007669"/>
    <property type="project" value="TreeGrafter"/>
</dbReference>
<evidence type="ECO:0000313" key="2">
    <source>
        <dbReference type="EMBL" id="PZR79195.1"/>
    </source>
</evidence>
<organism evidence="2 3">
    <name type="scientific">Candidatus Aeolococcus gillhamiae</name>
    <dbReference type="NCBI Taxonomy" id="3127015"/>
    <lineage>
        <taxon>Bacteria</taxon>
        <taxon>Bacillati</taxon>
        <taxon>Candidatus Dormiibacterota</taxon>
        <taxon>Candidatus Dormibacteria</taxon>
        <taxon>Candidatus Aeolococcales</taxon>
        <taxon>Candidatus Aeolococcaceae</taxon>
        <taxon>Candidatus Aeolococcus</taxon>
    </lineage>
</organism>
<dbReference type="InterPro" id="IPR036661">
    <property type="entry name" value="Luciferase-like_sf"/>
</dbReference>
<dbReference type="GO" id="GO:0016705">
    <property type="term" value="F:oxidoreductase activity, acting on paired donors, with incorporation or reduction of molecular oxygen"/>
    <property type="evidence" value="ECO:0007669"/>
    <property type="project" value="InterPro"/>
</dbReference>
<dbReference type="AlphaFoldDB" id="A0A2W5Z8I6"/>
<dbReference type="InterPro" id="IPR050766">
    <property type="entry name" value="Bact_Lucif_Oxidored"/>
</dbReference>
<evidence type="ECO:0000259" key="1">
    <source>
        <dbReference type="Pfam" id="PF00296"/>
    </source>
</evidence>
<dbReference type="SUPFAM" id="SSF51679">
    <property type="entry name" value="Bacterial luciferase-like"/>
    <property type="match status" value="1"/>
</dbReference>
<proteinExistence type="predicted"/>
<dbReference type="InterPro" id="IPR011251">
    <property type="entry name" value="Luciferase-like_dom"/>
</dbReference>
<feature type="domain" description="Luciferase-like" evidence="1">
    <location>
        <begin position="1"/>
        <end position="247"/>
    </location>
</feature>
<dbReference type="PANTHER" id="PTHR30137">
    <property type="entry name" value="LUCIFERASE-LIKE MONOOXYGENASE"/>
    <property type="match status" value="1"/>
</dbReference>
<sequence length="281" mass="31044">TTRIRLMTGAVIPAFTHPLQLAGRLAMLDNLSHGRLDAGFGRAFLPQEFEAFEVPIDQSRSRFIEGVEAVRQLLTGEELTWSGAHHRFGPLSMLPPPVQKPHPPIWVAATLTAESFTWAGRQGYHLMTVPHASSRENIQRLLGLYRQAWRAGGHEAGRERIQISYQCLVAEDGDEARARARPYFESYSRTLKDAVSRPTSLSPYPGYEGLAAALDSNTFDRAVAKTTVLVGSPADVIAQLRQVQAWYGDVEVSLQVNFATLGMEDASRTVTLLADEAMPFL</sequence>
<name>A0A2W5Z8I6_9BACT</name>
<protein>
    <submittedName>
        <fullName evidence="2">Flavin-dependent oxidoreductase</fullName>
    </submittedName>
</protein>